<accession>A0AB34I4L6</accession>
<keyword evidence="1" id="KW-0732">Signal</keyword>
<evidence type="ECO:0000313" key="3">
    <source>
        <dbReference type="Proteomes" id="UP001159641"/>
    </source>
</evidence>
<evidence type="ECO:0000313" key="2">
    <source>
        <dbReference type="EMBL" id="KAJ8798856.1"/>
    </source>
</evidence>
<gene>
    <name evidence="2" type="ORF">J1605_000013</name>
</gene>
<dbReference type="EMBL" id="JAIQCJ010000001">
    <property type="protein sequence ID" value="KAJ8798856.1"/>
    <property type="molecule type" value="Genomic_DNA"/>
</dbReference>
<sequence>MLRPGWRWLCLGLCSLLLGQAEAPSPVEPPERSRPYAVLRGQNLGERPRAGGRRVRFCAFAAPGSRSFARAGRTAGAVWGQAVQIPCDSVNSILKKKKCSIRIVPKHYRNISLGTSLVAQWLRIRLAMQGTRVRALVQEDPTCRGATKPVRHNY</sequence>
<reference evidence="2 3" key="1">
    <citation type="submission" date="2022-11" db="EMBL/GenBank/DDBJ databases">
        <title>Whole genome sequence of Eschrichtius robustus ER-17-0199.</title>
        <authorList>
            <person name="Bruniche-Olsen A."/>
            <person name="Black A.N."/>
            <person name="Fields C.J."/>
            <person name="Walden K."/>
            <person name="Dewoody J.A."/>
        </authorList>
    </citation>
    <scope>NUCLEOTIDE SEQUENCE [LARGE SCALE GENOMIC DNA]</scope>
    <source>
        <strain evidence="2">ER-17-0199</strain>
        <tissue evidence="2">Blubber</tissue>
    </source>
</reference>
<comment type="caution">
    <text evidence="2">The sequence shown here is derived from an EMBL/GenBank/DDBJ whole genome shotgun (WGS) entry which is preliminary data.</text>
</comment>
<protein>
    <submittedName>
        <fullName evidence="2">Uncharacterized protein</fullName>
    </submittedName>
</protein>
<feature type="chain" id="PRO_5044227804" evidence="1">
    <location>
        <begin position="24"/>
        <end position="154"/>
    </location>
</feature>
<proteinExistence type="predicted"/>
<keyword evidence="3" id="KW-1185">Reference proteome</keyword>
<organism evidence="2 3">
    <name type="scientific">Eschrichtius robustus</name>
    <name type="common">California gray whale</name>
    <name type="synonym">Eschrichtius gibbosus</name>
    <dbReference type="NCBI Taxonomy" id="9764"/>
    <lineage>
        <taxon>Eukaryota</taxon>
        <taxon>Metazoa</taxon>
        <taxon>Chordata</taxon>
        <taxon>Craniata</taxon>
        <taxon>Vertebrata</taxon>
        <taxon>Euteleostomi</taxon>
        <taxon>Mammalia</taxon>
        <taxon>Eutheria</taxon>
        <taxon>Laurasiatheria</taxon>
        <taxon>Artiodactyla</taxon>
        <taxon>Whippomorpha</taxon>
        <taxon>Cetacea</taxon>
        <taxon>Mysticeti</taxon>
        <taxon>Eschrichtiidae</taxon>
        <taxon>Eschrichtius</taxon>
    </lineage>
</organism>
<name>A0AB34I4L6_ESCRO</name>
<feature type="signal peptide" evidence="1">
    <location>
        <begin position="1"/>
        <end position="23"/>
    </location>
</feature>
<dbReference type="AlphaFoldDB" id="A0AB34I4L6"/>
<evidence type="ECO:0000256" key="1">
    <source>
        <dbReference type="SAM" id="SignalP"/>
    </source>
</evidence>
<dbReference type="Proteomes" id="UP001159641">
    <property type="component" value="Unassembled WGS sequence"/>
</dbReference>